<comment type="caution">
    <text evidence="1">The sequence shown here is derived from an EMBL/GenBank/DDBJ whole genome shotgun (WGS) entry which is preliminary data.</text>
</comment>
<accession>A0A5B7I4X1</accession>
<reference evidence="1 2" key="1">
    <citation type="submission" date="2019-05" db="EMBL/GenBank/DDBJ databases">
        <title>Another draft genome of Portunus trituberculatus and its Hox gene families provides insights of decapod evolution.</title>
        <authorList>
            <person name="Jeong J.-H."/>
            <person name="Song I."/>
            <person name="Kim S."/>
            <person name="Choi T."/>
            <person name="Kim D."/>
            <person name="Ryu S."/>
            <person name="Kim W."/>
        </authorList>
    </citation>
    <scope>NUCLEOTIDE SEQUENCE [LARGE SCALE GENOMIC DNA]</scope>
    <source>
        <tissue evidence="1">Muscle</tissue>
    </source>
</reference>
<protein>
    <submittedName>
        <fullName evidence="1">Uncharacterized protein</fullName>
    </submittedName>
</protein>
<dbReference type="Proteomes" id="UP000324222">
    <property type="component" value="Unassembled WGS sequence"/>
</dbReference>
<evidence type="ECO:0000313" key="1">
    <source>
        <dbReference type="EMBL" id="MPC80421.1"/>
    </source>
</evidence>
<gene>
    <name evidence="1" type="ORF">E2C01_075000</name>
</gene>
<evidence type="ECO:0000313" key="2">
    <source>
        <dbReference type="Proteomes" id="UP000324222"/>
    </source>
</evidence>
<dbReference type="AlphaFoldDB" id="A0A5B7I4X1"/>
<proteinExistence type="predicted"/>
<organism evidence="1 2">
    <name type="scientific">Portunus trituberculatus</name>
    <name type="common">Swimming crab</name>
    <name type="synonym">Neptunus trituberculatus</name>
    <dbReference type="NCBI Taxonomy" id="210409"/>
    <lineage>
        <taxon>Eukaryota</taxon>
        <taxon>Metazoa</taxon>
        <taxon>Ecdysozoa</taxon>
        <taxon>Arthropoda</taxon>
        <taxon>Crustacea</taxon>
        <taxon>Multicrustacea</taxon>
        <taxon>Malacostraca</taxon>
        <taxon>Eumalacostraca</taxon>
        <taxon>Eucarida</taxon>
        <taxon>Decapoda</taxon>
        <taxon>Pleocyemata</taxon>
        <taxon>Brachyura</taxon>
        <taxon>Eubrachyura</taxon>
        <taxon>Portunoidea</taxon>
        <taxon>Portunidae</taxon>
        <taxon>Portuninae</taxon>
        <taxon>Portunus</taxon>
    </lineage>
</organism>
<keyword evidence="2" id="KW-1185">Reference proteome</keyword>
<sequence length="105" mass="11965">MNTHNSIPQCPSAYHMDGCRLLSSKIVAVVVVVFPPSFQGSSFKTWLLTHIIIWPSKTDKLLFIITSSKCKKYKSLTGSHYQFIMCDQTERNNPERRPVLSESDC</sequence>
<dbReference type="EMBL" id="VSRR010053968">
    <property type="protein sequence ID" value="MPC80421.1"/>
    <property type="molecule type" value="Genomic_DNA"/>
</dbReference>
<name>A0A5B7I4X1_PORTR</name>